<gene>
    <name evidence="1" type="ordered locus">P9303_04211</name>
</gene>
<name>A2C6R3_PROM3</name>
<dbReference type="AlphaFoldDB" id="A2C6R3"/>
<evidence type="ECO:0000313" key="1">
    <source>
        <dbReference type="EMBL" id="ABM77173.1"/>
    </source>
</evidence>
<dbReference type="EMBL" id="CP000554">
    <property type="protein sequence ID" value="ABM77173.1"/>
    <property type="molecule type" value="Genomic_DNA"/>
</dbReference>
<dbReference type="Proteomes" id="UP000002274">
    <property type="component" value="Chromosome"/>
</dbReference>
<proteinExistence type="predicted"/>
<reference evidence="1 2" key="1">
    <citation type="journal article" date="2007" name="PLoS Genet.">
        <title>Patterns and implications of gene gain and loss in the evolution of Prochlorococcus.</title>
        <authorList>
            <person name="Kettler G.C."/>
            <person name="Martiny A.C."/>
            <person name="Huang K."/>
            <person name="Zucker J."/>
            <person name="Coleman M.L."/>
            <person name="Rodrigue S."/>
            <person name="Chen F."/>
            <person name="Lapidus A."/>
            <person name="Ferriera S."/>
            <person name="Johnson J."/>
            <person name="Steglich C."/>
            <person name="Church G.M."/>
            <person name="Richardson P."/>
            <person name="Chisholm S.W."/>
        </authorList>
    </citation>
    <scope>NUCLEOTIDE SEQUENCE [LARGE SCALE GENOMIC DNA]</scope>
    <source>
        <strain evidence="1 2">MIT 9303</strain>
    </source>
</reference>
<protein>
    <submittedName>
        <fullName evidence="1">Uncharacterized protein</fullName>
    </submittedName>
</protein>
<organism evidence="1 2">
    <name type="scientific">Prochlorococcus marinus (strain MIT 9303)</name>
    <dbReference type="NCBI Taxonomy" id="59922"/>
    <lineage>
        <taxon>Bacteria</taxon>
        <taxon>Bacillati</taxon>
        <taxon>Cyanobacteriota</taxon>
        <taxon>Cyanophyceae</taxon>
        <taxon>Synechococcales</taxon>
        <taxon>Prochlorococcaceae</taxon>
        <taxon>Prochlorococcus</taxon>
    </lineage>
</organism>
<dbReference type="KEGG" id="pmf:P9303_04211"/>
<evidence type="ECO:0000313" key="2">
    <source>
        <dbReference type="Proteomes" id="UP000002274"/>
    </source>
</evidence>
<sequence length="55" mass="5904">MSGVRIPEGIGVVKFWDTFFDAVASANPIGLDNPFANVLISIPAMTVETLRLQIA</sequence>
<dbReference type="STRING" id="59922.P9303_04211"/>
<accession>A2C6R3</accession>
<dbReference type="HOGENOM" id="CLU_212761_0_0_3"/>